<dbReference type="Proteomes" id="UP000660745">
    <property type="component" value="Unassembled WGS sequence"/>
</dbReference>
<protein>
    <submittedName>
        <fullName evidence="1">Uncharacterized protein</fullName>
    </submittedName>
</protein>
<accession>A0A918A310</accession>
<evidence type="ECO:0000313" key="2">
    <source>
        <dbReference type="Proteomes" id="UP000660745"/>
    </source>
</evidence>
<reference evidence="1" key="1">
    <citation type="journal article" date="2014" name="Int. J. Syst. Evol. Microbiol.">
        <title>Complete genome sequence of Corynebacterium casei LMG S-19264T (=DSM 44701T), isolated from a smear-ripened cheese.</title>
        <authorList>
            <consortium name="US DOE Joint Genome Institute (JGI-PGF)"/>
            <person name="Walter F."/>
            <person name="Albersmeier A."/>
            <person name="Kalinowski J."/>
            <person name="Ruckert C."/>
        </authorList>
    </citation>
    <scope>NUCLEOTIDE SEQUENCE</scope>
    <source>
        <strain evidence="1">CGMCC 4.7430</strain>
    </source>
</reference>
<dbReference type="RefSeq" id="WP_189138647.1">
    <property type="nucleotide sequence ID" value="NZ_BMNK01000003.1"/>
</dbReference>
<name>A0A918A310_9ACTN</name>
<keyword evidence="2" id="KW-1185">Reference proteome</keyword>
<dbReference type="AlphaFoldDB" id="A0A918A310"/>
<sequence length="204" mass="21911">MTGATGFVLNVPSSWTDFDLSGEALAAMRQAALAEVHETRLRAEVNDYFRKAREITRAARRQGALYAAGTATMYDDGLFMGHCMVFAVSAPAGQELTLPVLSEQLSRTGDGESAQPADRTVTAVELPDIGTVARITGTEEAQLMDDIRIRMLTMHTIVPLPGEQGNYLIVTCATPNLPLAEQAYDLFDAITSTFRLVTAPAAGT</sequence>
<proteinExistence type="predicted"/>
<evidence type="ECO:0000313" key="1">
    <source>
        <dbReference type="EMBL" id="GGP05352.1"/>
    </source>
</evidence>
<gene>
    <name evidence="1" type="ORF">GCM10012278_24540</name>
</gene>
<dbReference type="EMBL" id="BMNK01000003">
    <property type="protein sequence ID" value="GGP05352.1"/>
    <property type="molecule type" value="Genomic_DNA"/>
</dbReference>
<organism evidence="1 2">
    <name type="scientific">Nonomuraea glycinis</name>
    <dbReference type="NCBI Taxonomy" id="2047744"/>
    <lineage>
        <taxon>Bacteria</taxon>
        <taxon>Bacillati</taxon>
        <taxon>Actinomycetota</taxon>
        <taxon>Actinomycetes</taxon>
        <taxon>Streptosporangiales</taxon>
        <taxon>Streptosporangiaceae</taxon>
        <taxon>Nonomuraea</taxon>
    </lineage>
</organism>
<comment type="caution">
    <text evidence="1">The sequence shown here is derived from an EMBL/GenBank/DDBJ whole genome shotgun (WGS) entry which is preliminary data.</text>
</comment>
<reference evidence="1" key="2">
    <citation type="submission" date="2020-09" db="EMBL/GenBank/DDBJ databases">
        <authorList>
            <person name="Sun Q."/>
            <person name="Zhou Y."/>
        </authorList>
    </citation>
    <scope>NUCLEOTIDE SEQUENCE</scope>
    <source>
        <strain evidence="1">CGMCC 4.7430</strain>
    </source>
</reference>